<evidence type="ECO:0000256" key="1">
    <source>
        <dbReference type="ARBA" id="ARBA00022617"/>
    </source>
</evidence>
<dbReference type="KEGG" id="rml:FF011L_37390"/>
<feature type="chain" id="PRO_5022226220" evidence="5">
    <location>
        <begin position="25"/>
        <end position="1250"/>
    </location>
</feature>
<dbReference type="InterPro" id="IPR013427">
    <property type="entry name" value="Haem-bd_dom_put"/>
</dbReference>
<dbReference type="InterPro" id="IPR009056">
    <property type="entry name" value="Cyt_c-like_dom"/>
</dbReference>
<dbReference type="NCBIfam" id="TIGR02604">
    <property type="entry name" value="Piru_Ver_Nterm"/>
    <property type="match status" value="1"/>
</dbReference>
<dbReference type="SUPFAM" id="SSF52266">
    <property type="entry name" value="SGNH hydrolase"/>
    <property type="match status" value="1"/>
</dbReference>
<dbReference type="Pfam" id="PF00754">
    <property type="entry name" value="F5_F8_type_C"/>
    <property type="match status" value="1"/>
</dbReference>
<dbReference type="InterPro" id="IPR036909">
    <property type="entry name" value="Cyt_c-like_dom_sf"/>
</dbReference>
<dbReference type="SUPFAM" id="SSF46626">
    <property type="entry name" value="Cytochrome c"/>
    <property type="match status" value="1"/>
</dbReference>
<dbReference type="GO" id="GO:0016788">
    <property type="term" value="F:hydrolase activity, acting on ester bonds"/>
    <property type="evidence" value="ECO:0007669"/>
    <property type="project" value="UniProtKB-ARBA"/>
</dbReference>
<dbReference type="InterPro" id="IPR008979">
    <property type="entry name" value="Galactose-bd-like_sf"/>
</dbReference>
<dbReference type="Pfam" id="PF13472">
    <property type="entry name" value="Lipase_GDSL_2"/>
    <property type="match status" value="1"/>
</dbReference>
<evidence type="ECO:0000313" key="7">
    <source>
        <dbReference type="EMBL" id="QDS94955.1"/>
    </source>
</evidence>
<dbReference type="PROSITE" id="PS51007">
    <property type="entry name" value="CYTC"/>
    <property type="match status" value="1"/>
</dbReference>
<evidence type="ECO:0000256" key="4">
    <source>
        <dbReference type="PROSITE-ProRule" id="PRU00433"/>
    </source>
</evidence>
<sequence length="1250" mass="140568" precursor="true">MHTMRTLLLPALAVYFFLNGSLSAGSTLQAAEPTLKLEPGEKVAMVGNALAERMNLYGHFETRWQLHTEGLQTQFRNFGWPADEVGNQQRPNSYTTIDDPLEVFAPNRFLCFFGFNESFAGTDEATLDAFVEAYREYIKKTAEKYGQDGKAKFVLVSPTAFEATGNPLHPDPQERNAALKAYTDRIQQLAEADGHDFVDLYTPTLQQFSKEQGTQYTINGIHLNEDGDRLIAYELDRALLSGDASPNLSGPKYEKVRNWVNDKAWLHLQDYRMLNGWYVYGGRRTWDTETFPTEYRKIRNMVEVRDQYIWDLVAGKAVADKPDDSATGDVVIPPTMFGTRNENFRKMREPEKLIYPTPEESIKMMNVPDGFEIELFASEREFPELANPNQIAFDAKGRLWVSCMANYPQWQPGAKRPDDRLLILEDTDNDGKADKCTTFYDKLICPTGFEFWNGGVLVVDEPRILFLKDNDGDDQADEAIQLIDGIATDDTHHTVGAWEFSPGGLLYMLEGVSLSTTLETPWGAFRNKNSGGGYILDPHSMQVRHFRTPGYGNPWCLVFDEWGNGIIGDGTNAKQHWLSPLTGADVASRKTLQPIFDNEGMRPAVGNEFLFSRHFPDDIQGEFIYACVINMHGMPRFTVEDEAGTAGFTGKRIEDFVDSTDMIFRPVDPKIGPDGALWFGDWCNALIGHMQYSQRDPNRDHTHGRVYRMVYKDKPLLETVDYSQSSAAELLAALQVPELRTRYRIRRELRNRPKAEVDAAIASSLQGNSDPMQLCEAMWAQESFRDVDTNLLDAILQSDNKNARAAAIHTVTNEMSRIEDVDRYFEAAVNDPDPRVRLEGIRGLSLSKSPRATELVLAATNHPLDYWIEYTLEHALQALEPQWSEGMKNESYLASSTEQAREYLVRYIRKSGPGGEAVVPLDIADDVDAPLEKRMAAIQQLAKLKGGNAKRGAPVFKQVCSACHKVGDIGKKFGPDLSDVGMRLSTEQIVRSVTMPNHEISKGFETVMVLTYDGVTHNGFILSEDDDTLSLGIADGKKVDVDKEEIEIRKAMKASSMPEGLAKTIAPIEFLDLIAYLGQQKNIRKAERDGWIFAEFATPPELRSHKGIPEVSRTAGIQLGPNFSNQDWNDEVHLLLAGSPRSGFDFAFHSVHDAEKPYVTIRLDKPTLLKHLWMQNRVSKQFHSRADGLTVWVSKDGKDFQQVWTADKPNSEWTIDFPAGTEAQYVRIGLNKAGTFHLNQAAIFGVDAKE</sequence>
<dbReference type="SUPFAM" id="SSF48371">
    <property type="entry name" value="ARM repeat"/>
    <property type="match status" value="1"/>
</dbReference>
<dbReference type="Gene3D" id="3.40.50.1110">
    <property type="entry name" value="SGNH hydrolase"/>
    <property type="match status" value="1"/>
</dbReference>
<dbReference type="GO" id="GO:0046872">
    <property type="term" value="F:metal ion binding"/>
    <property type="evidence" value="ECO:0007669"/>
    <property type="project" value="UniProtKB-KW"/>
</dbReference>
<keyword evidence="8" id="KW-1185">Reference proteome</keyword>
<feature type="domain" description="Cytochrome c" evidence="6">
    <location>
        <begin position="947"/>
        <end position="1081"/>
    </location>
</feature>
<dbReference type="Gene3D" id="1.25.10.10">
    <property type="entry name" value="Leucine-rich Repeat Variant"/>
    <property type="match status" value="1"/>
</dbReference>
<dbReference type="Pfam" id="PF13646">
    <property type="entry name" value="HEAT_2"/>
    <property type="match status" value="1"/>
</dbReference>
<dbReference type="InterPro" id="IPR000421">
    <property type="entry name" value="FA58C"/>
</dbReference>
<evidence type="ECO:0000313" key="8">
    <source>
        <dbReference type="Proteomes" id="UP000320672"/>
    </source>
</evidence>
<dbReference type="Gene3D" id="2.60.120.260">
    <property type="entry name" value="Galactose-binding domain-like"/>
    <property type="match status" value="1"/>
</dbReference>
<dbReference type="Gene3D" id="2.120.10.30">
    <property type="entry name" value="TolB, C-terminal domain"/>
    <property type="match status" value="1"/>
</dbReference>
<dbReference type="Gene3D" id="1.10.760.10">
    <property type="entry name" value="Cytochrome c-like domain"/>
    <property type="match status" value="1"/>
</dbReference>
<dbReference type="AlphaFoldDB" id="A0A517MJ78"/>
<keyword evidence="2 4" id="KW-0479">Metal-binding</keyword>
<name>A0A517MJ78_9BACT</name>
<protein>
    <submittedName>
        <fullName evidence="7">Cytochrome c</fullName>
    </submittedName>
</protein>
<feature type="signal peptide" evidence="5">
    <location>
        <begin position="1"/>
        <end position="24"/>
    </location>
</feature>
<proteinExistence type="predicted"/>
<dbReference type="PANTHER" id="PTHR33546">
    <property type="entry name" value="LARGE, MULTIFUNCTIONAL SECRETED PROTEIN-RELATED"/>
    <property type="match status" value="1"/>
</dbReference>
<dbReference type="SUPFAM" id="SSF49785">
    <property type="entry name" value="Galactose-binding domain-like"/>
    <property type="match status" value="1"/>
</dbReference>
<dbReference type="InterPro" id="IPR036514">
    <property type="entry name" value="SGNH_hydro_sf"/>
</dbReference>
<evidence type="ECO:0000256" key="2">
    <source>
        <dbReference type="ARBA" id="ARBA00022723"/>
    </source>
</evidence>
<dbReference type="Proteomes" id="UP000320672">
    <property type="component" value="Chromosome"/>
</dbReference>
<evidence type="ECO:0000259" key="6">
    <source>
        <dbReference type="PROSITE" id="PS51007"/>
    </source>
</evidence>
<evidence type="ECO:0000256" key="3">
    <source>
        <dbReference type="ARBA" id="ARBA00023004"/>
    </source>
</evidence>
<dbReference type="CDD" id="cd01834">
    <property type="entry name" value="SGNH_hydrolase_like_2"/>
    <property type="match status" value="1"/>
</dbReference>
<dbReference type="NCBIfam" id="TIGR02603">
    <property type="entry name" value="CxxCH_TIGR02603"/>
    <property type="match status" value="1"/>
</dbReference>
<dbReference type="InterPro" id="IPR011042">
    <property type="entry name" value="6-blade_b-propeller_TolB-like"/>
</dbReference>
<evidence type="ECO:0000256" key="5">
    <source>
        <dbReference type="SAM" id="SignalP"/>
    </source>
</evidence>
<accession>A0A517MJ78</accession>
<dbReference type="InterPro" id="IPR013428">
    <property type="entry name" value="Membrane-bound_put_N"/>
</dbReference>
<gene>
    <name evidence="7" type="ORF">FF011L_37390</name>
</gene>
<dbReference type="InterPro" id="IPR011989">
    <property type="entry name" value="ARM-like"/>
</dbReference>
<dbReference type="SUPFAM" id="SSF50952">
    <property type="entry name" value="Soluble quinoprotein glucose dehydrogenase"/>
    <property type="match status" value="1"/>
</dbReference>
<dbReference type="EMBL" id="CP036262">
    <property type="protein sequence ID" value="QDS94955.1"/>
    <property type="molecule type" value="Genomic_DNA"/>
</dbReference>
<dbReference type="InterPro" id="IPR055557">
    <property type="entry name" value="DUF7133"/>
</dbReference>
<dbReference type="GO" id="GO:0020037">
    <property type="term" value="F:heme binding"/>
    <property type="evidence" value="ECO:0007669"/>
    <property type="project" value="InterPro"/>
</dbReference>
<dbReference type="GO" id="GO:0009055">
    <property type="term" value="F:electron transfer activity"/>
    <property type="evidence" value="ECO:0007669"/>
    <property type="project" value="InterPro"/>
</dbReference>
<dbReference type="OrthoDB" id="228131at2"/>
<keyword evidence="1 4" id="KW-0349">Heme</keyword>
<dbReference type="InterPro" id="IPR016024">
    <property type="entry name" value="ARM-type_fold"/>
</dbReference>
<organism evidence="7 8">
    <name type="scientific">Roseimaritima multifibrata</name>
    <dbReference type="NCBI Taxonomy" id="1930274"/>
    <lineage>
        <taxon>Bacteria</taxon>
        <taxon>Pseudomonadati</taxon>
        <taxon>Planctomycetota</taxon>
        <taxon>Planctomycetia</taxon>
        <taxon>Pirellulales</taxon>
        <taxon>Pirellulaceae</taxon>
        <taxon>Roseimaritima</taxon>
    </lineage>
</organism>
<dbReference type="InterPro" id="IPR013830">
    <property type="entry name" value="SGNH_hydro"/>
</dbReference>
<dbReference type="RefSeq" id="WP_145352886.1">
    <property type="nucleotide sequence ID" value="NZ_CP036262.1"/>
</dbReference>
<keyword evidence="5" id="KW-0732">Signal</keyword>
<dbReference type="InterPro" id="IPR011041">
    <property type="entry name" value="Quinoprot_gluc/sorb_DH_b-prop"/>
</dbReference>
<reference evidence="7 8" key="1">
    <citation type="submission" date="2019-02" db="EMBL/GenBank/DDBJ databases">
        <title>Deep-cultivation of Planctomycetes and their phenomic and genomic characterization uncovers novel biology.</title>
        <authorList>
            <person name="Wiegand S."/>
            <person name="Jogler M."/>
            <person name="Boedeker C."/>
            <person name="Pinto D."/>
            <person name="Vollmers J."/>
            <person name="Rivas-Marin E."/>
            <person name="Kohn T."/>
            <person name="Peeters S.H."/>
            <person name="Heuer A."/>
            <person name="Rast P."/>
            <person name="Oberbeckmann S."/>
            <person name="Bunk B."/>
            <person name="Jeske O."/>
            <person name="Meyerdierks A."/>
            <person name="Storesund J.E."/>
            <person name="Kallscheuer N."/>
            <person name="Luecker S."/>
            <person name="Lage O.M."/>
            <person name="Pohl T."/>
            <person name="Merkel B.J."/>
            <person name="Hornburger P."/>
            <person name="Mueller R.-W."/>
            <person name="Bruemmer F."/>
            <person name="Labrenz M."/>
            <person name="Spormann A.M."/>
            <person name="Op den Camp H."/>
            <person name="Overmann J."/>
            <person name="Amann R."/>
            <person name="Jetten M.S.M."/>
            <person name="Mascher T."/>
            <person name="Medema M.H."/>
            <person name="Devos D.P."/>
            <person name="Kaster A.-K."/>
            <person name="Ovreas L."/>
            <person name="Rohde M."/>
            <person name="Galperin M.Y."/>
            <person name="Jogler C."/>
        </authorList>
    </citation>
    <scope>NUCLEOTIDE SEQUENCE [LARGE SCALE GENOMIC DNA]</scope>
    <source>
        <strain evidence="7 8">FF011L</strain>
    </source>
</reference>
<dbReference type="Pfam" id="PF23500">
    <property type="entry name" value="DUF7133"/>
    <property type="match status" value="1"/>
</dbReference>
<keyword evidence="3 4" id="KW-0408">Iron</keyword>
<dbReference type="PANTHER" id="PTHR33546:SF1">
    <property type="entry name" value="LARGE, MULTIFUNCTIONAL SECRETED PROTEIN"/>
    <property type="match status" value="1"/>
</dbReference>